<protein>
    <recommendedName>
        <fullName evidence="2">Regulatory protein YycH-like domain-containing protein</fullName>
    </recommendedName>
</protein>
<gene>
    <name evidence="3" type="ORF">BBI15_11515</name>
</gene>
<dbReference type="KEGG" id="ppla:BBI15_11515"/>
<evidence type="ECO:0000313" key="4">
    <source>
        <dbReference type="Proteomes" id="UP000092650"/>
    </source>
</evidence>
<keyword evidence="4" id="KW-1185">Reference proteome</keyword>
<reference evidence="3" key="1">
    <citation type="submission" date="2016-10" db="EMBL/GenBank/DDBJ databases">
        <authorList>
            <person name="See-Too W.S."/>
        </authorList>
    </citation>
    <scope>NUCLEOTIDE SEQUENCE [LARGE SCALE GENOMIC DNA]</scope>
    <source>
        <strain evidence="3">DSM 23997</strain>
    </source>
</reference>
<dbReference type="Gene3D" id="2.40.128.690">
    <property type="entry name" value="YycH protein, domain 3-like"/>
    <property type="match status" value="1"/>
</dbReference>
<evidence type="ECO:0000313" key="3">
    <source>
        <dbReference type="EMBL" id="ANU20797.1"/>
    </source>
</evidence>
<sequence length="267" mass="30857">MDWSKTKTIFIIVFSILNVFLYSLYIDRYTEAERIELLPESTIDEKLRGDNITYSALPDSSEDKPYVRGESKSFAETELDIDGIVNVLEDRMLQVTYEEPVAIEGEKEEALQAFIEEEVPESSEYTLWKIDEDQNQAVFFQQITGIPLFHSKGGQLTVFWDENDVIIGFEQTLFNNIIENEEQKKLITPLQAIHTLYQKSLLETNSRIVEAELGYSTHVQVSENRQMFVPTWRIRVKDSDGEEADHFVNAIKDGVIELNKQNEETAE</sequence>
<name>A0A1C7EBJ3_9BACL</name>
<feature type="domain" description="Regulatory protein YycH-like" evidence="2">
    <location>
        <begin position="40"/>
        <end position="251"/>
    </location>
</feature>
<dbReference type="RefSeq" id="WP_068871130.1">
    <property type="nucleotide sequence ID" value="NZ_CP016539.2"/>
</dbReference>
<dbReference type="OrthoDB" id="2388036at2"/>
<dbReference type="Pfam" id="PF09648">
    <property type="entry name" value="YycI"/>
    <property type="match status" value="1"/>
</dbReference>
<dbReference type="Proteomes" id="UP000092650">
    <property type="component" value="Chromosome"/>
</dbReference>
<evidence type="ECO:0000256" key="1">
    <source>
        <dbReference type="SAM" id="Phobius"/>
    </source>
</evidence>
<evidence type="ECO:0000259" key="2">
    <source>
        <dbReference type="Pfam" id="PF09648"/>
    </source>
</evidence>
<feature type="transmembrane region" description="Helical" evidence="1">
    <location>
        <begin position="6"/>
        <end position="25"/>
    </location>
</feature>
<accession>A0A1C7EBJ3</accession>
<dbReference type="GO" id="GO:0016020">
    <property type="term" value="C:membrane"/>
    <property type="evidence" value="ECO:0007669"/>
    <property type="project" value="InterPro"/>
</dbReference>
<keyword evidence="1" id="KW-1133">Transmembrane helix</keyword>
<keyword evidence="1" id="KW-0812">Transmembrane</keyword>
<proteinExistence type="predicted"/>
<dbReference type="STRING" id="1038856.BBI15_11515"/>
<dbReference type="EMBL" id="CP016539">
    <property type="protein sequence ID" value="ANU20797.1"/>
    <property type="molecule type" value="Genomic_DNA"/>
</dbReference>
<organism evidence="3 4">
    <name type="scientific">Planococcus plakortidis</name>
    <dbReference type="NCBI Taxonomy" id="1038856"/>
    <lineage>
        <taxon>Bacteria</taxon>
        <taxon>Bacillati</taxon>
        <taxon>Bacillota</taxon>
        <taxon>Bacilli</taxon>
        <taxon>Bacillales</taxon>
        <taxon>Caryophanaceae</taxon>
        <taxon>Planococcus</taxon>
    </lineage>
</organism>
<dbReference type="InterPro" id="IPR018604">
    <property type="entry name" value="YycI-like"/>
</dbReference>
<dbReference type="AlphaFoldDB" id="A0A1C7EBJ3"/>
<keyword evidence="1" id="KW-0472">Membrane</keyword>